<proteinExistence type="predicted"/>
<evidence type="ECO:0000313" key="3">
    <source>
        <dbReference type="EMBL" id="SOE64535.1"/>
    </source>
</evidence>
<keyword evidence="2" id="KW-0472">Membrane</keyword>
<keyword evidence="2" id="KW-1133">Transmembrane helix</keyword>
<evidence type="ECO:0000313" key="4">
    <source>
        <dbReference type="Proteomes" id="UP000219522"/>
    </source>
</evidence>
<reference evidence="3 4" key="1">
    <citation type="submission" date="2017-09" db="EMBL/GenBank/DDBJ databases">
        <authorList>
            <person name="Varghese N."/>
            <person name="Submissions S."/>
        </authorList>
    </citation>
    <scope>NUCLEOTIDE SEQUENCE [LARGE SCALE GENOMIC DNA]</scope>
    <source>
        <strain evidence="3 4">OK806</strain>
    </source>
</reference>
<dbReference type="EMBL" id="OCSU01000001">
    <property type="protein sequence ID" value="SOE64535.1"/>
    <property type="molecule type" value="Genomic_DNA"/>
</dbReference>
<sequence length="168" mass="18263">MQRGTIGILCVSAVIGLGTAVVPPIINDRDCQARVATWASEHDAGRKQADRLSDGARTPLAKGTQDGPQWKPVCHRSQDSFNFGILGLSLFLTLSTASYACWLFSRVCKKTVRRLAGGPTQVEVQNDRAVIVWSVRDAGMLRIDIPCERAVLATGRKTSLASGARYHR</sequence>
<dbReference type="Proteomes" id="UP000219522">
    <property type="component" value="Unassembled WGS sequence"/>
</dbReference>
<comment type="caution">
    <text evidence="3">The sequence shown here is derived from an EMBL/GenBank/DDBJ whole genome shotgun (WGS) entry which is preliminary data.</text>
</comment>
<dbReference type="OrthoDB" id="9923811at2"/>
<feature type="compositionally biased region" description="Basic and acidic residues" evidence="1">
    <location>
        <begin position="45"/>
        <end position="54"/>
    </location>
</feature>
<evidence type="ECO:0000256" key="2">
    <source>
        <dbReference type="SAM" id="Phobius"/>
    </source>
</evidence>
<keyword evidence="2" id="KW-0812">Transmembrane</keyword>
<protein>
    <recommendedName>
        <fullName evidence="5">Transmembrane protein</fullName>
    </recommendedName>
</protein>
<keyword evidence="4" id="KW-1185">Reference proteome</keyword>
<evidence type="ECO:0008006" key="5">
    <source>
        <dbReference type="Google" id="ProtNLM"/>
    </source>
</evidence>
<evidence type="ECO:0000256" key="1">
    <source>
        <dbReference type="SAM" id="MobiDB-lite"/>
    </source>
</evidence>
<dbReference type="AlphaFoldDB" id="A0A7Z7I627"/>
<name>A0A7Z7I627_9BURK</name>
<feature type="transmembrane region" description="Helical" evidence="2">
    <location>
        <begin position="81"/>
        <end position="104"/>
    </location>
</feature>
<dbReference type="RefSeq" id="WP_062636584.1">
    <property type="nucleotide sequence ID" value="NZ_FCOG02000020.1"/>
</dbReference>
<accession>A0A7Z7I627</accession>
<organism evidence="3 4">
    <name type="scientific">Caballeronia arationis</name>
    <dbReference type="NCBI Taxonomy" id="1777142"/>
    <lineage>
        <taxon>Bacteria</taxon>
        <taxon>Pseudomonadati</taxon>
        <taxon>Pseudomonadota</taxon>
        <taxon>Betaproteobacteria</taxon>
        <taxon>Burkholderiales</taxon>
        <taxon>Burkholderiaceae</taxon>
        <taxon>Caballeronia</taxon>
    </lineage>
</organism>
<gene>
    <name evidence="3" type="ORF">SAMN05446927_2750</name>
</gene>
<feature type="region of interest" description="Disordered" evidence="1">
    <location>
        <begin position="45"/>
        <end position="69"/>
    </location>
</feature>